<evidence type="ECO:0000313" key="3">
    <source>
        <dbReference type="Proteomes" id="UP000053676"/>
    </source>
</evidence>
<keyword evidence="3" id="KW-1185">Reference proteome</keyword>
<accession>W2T3J2</accession>
<protein>
    <submittedName>
        <fullName evidence="2">Uncharacterized protein</fullName>
    </submittedName>
</protein>
<sequence length="113" mass="12913">MQWIEPNGRQEAEKRTLQQRGYKRLGSRKKKKEEERRCPRLDGLSTAAERDLPTSSTSFTEAGVLSTSTELDLQTSSTKFAESTFAGLALTTVPAYELLGWEYYYETNMCYKV</sequence>
<dbReference type="EMBL" id="KI660218">
    <property type="protein sequence ID" value="ETN76585.1"/>
    <property type="molecule type" value="Genomic_DNA"/>
</dbReference>
<evidence type="ECO:0000256" key="1">
    <source>
        <dbReference type="SAM" id="MobiDB-lite"/>
    </source>
</evidence>
<name>W2T3J2_NECAM</name>
<dbReference type="KEGG" id="nai:NECAME_11564"/>
<dbReference type="Proteomes" id="UP000053676">
    <property type="component" value="Unassembled WGS sequence"/>
</dbReference>
<feature type="compositionally biased region" description="Basic residues" evidence="1">
    <location>
        <begin position="21"/>
        <end position="31"/>
    </location>
</feature>
<reference evidence="3" key="1">
    <citation type="journal article" date="2014" name="Nat. Genet.">
        <title>Genome of the human hookworm Necator americanus.</title>
        <authorList>
            <person name="Tang Y.T."/>
            <person name="Gao X."/>
            <person name="Rosa B.A."/>
            <person name="Abubucker S."/>
            <person name="Hallsworth-Pepin K."/>
            <person name="Martin J."/>
            <person name="Tyagi R."/>
            <person name="Heizer E."/>
            <person name="Zhang X."/>
            <person name="Bhonagiri-Palsikar V."/>
            <person name="Minx P."/>
            <person name="Warren W.C."/>
            <person name="Wang Q."/>
            <person name="Zhan B."/>
            <person name="Hotez P.J."/>
            <person name="Sternberg P.W."/>
            <person name="Dougall A."/>
            <person name="Gaze S.T."/>
            <person name="Mulvenna J."/>
            <person name="Sotillo J."/>
            <person name="Ranganathan S."/>
            <person name="Rabelo E.M."/>
            <person name="Wilson R.K."/>
            <person name="Felgner P.L."/>
            <person name="Bethony J."/>
            <person name="Hawdon J.M."/>
            <person name="Gasser R.B."/>
            <person name="Loukas A."/>
            <person name="Mitreva M."/>
        </authorList>
    </citation>
    <scope>NUCLEOTIDE SEQUENCE [LARGE SCALE GENOMIC DNA]</scope>
</reference>
<gene>
    <name evidence="2" type="ORF">NECAME_11564</name>
</gene>
<feature type="region of interest" description="Disordered" evidence="1">
    <location>
        <begin position="1"/>
        <end position="61"/>
    </location>
</feature>
<organism evidence="2 3">
    <name type="scientific">Necator americanus</name>
    <name type="common">Human hookworm</name>
    <dbReference type="NCBI Taxonomy" id="51031"/>
    <lineage>
        <taxon>Eukaryota</taxon>
        <taxon>Metazoa</taxon>
        <taxon>Ecdysozoa</taxon>
        <taxon>Nematoda</taxon>
        <taxon>Chromadorea</taxon>
        <taxon>Rhabditida</taxon>
        <taxon>Rhabditina</taxon>
        <taxon>Rhabditomorpha</taxon>
        <taxon>Strongyloidea</taxon>
        <taxon>Ancylostomatidae</taxon>
        <taxon>Bunostominae</taxon>
        <taxon>Necator</taxon>
    </lineage>
</organism>
<proteinExistence type="predicted"/>
<dbReference type="AlphaFoldDB" id="W2T3J2"/>
<evidence type="ECO:0000313" key="2">
    <source>
        <dbReference type="EMBL" id="ETN76585.1"/>
    </source>
</evidence>